<dbReference type="NCBIfam" id="TIGR01875">
    <property type="entry name" value="cas_MJ0381"/>
    <property type="match status" value="1"/>
</dbReference>
<dbReference type="GO" id="GO:0051607">
    <property type="term" value="P:defense response to virus"/>
    <property type="evidence" value="ECO:0007669"/>
    <property type="project" value="UniProtKB-KW"/>
</dbReference>
<comment type="function">
    <text evidence="2">CRISPR (clustered regularly interspaced short palindromic repeat) is an adaptive immune system that provides protection against mobile genetic elements (viruses, transposable elements and conjugative plasmids). CRISPR clusters contain spacers, sequences complementary to antecedent mobile elements, and target invading nucleic acids. CRISPR clusters are transcribed and processed into CRISPR RNA (crRNA).</text>
</comment>
<dbReference type="EMBL" id="VTPS01000012">
    <property type="protein sequence ID" value="TZE81628.1"/>
    <property type="molecule type" value="Genomic_DNA"/>
</dbReference>
<evidence type="ECO:0000256" key="2">
    <source>
        <dbReference type="ARBA" id="ARBA00025626"/>
    </source>
</evidence>
<comment type="caution">
    <text evidence="3">The sequence shown here is derived from an EMBL/GenBank/DDBJ whole genome shotgun (WGS) entry which is preliminary data.</text>
</comment>
<proteinExistence type="predicted"/>
<sequence length="312" mass="35258">MKSINLSWVSQTSLTNLNSGEGGSNYIDVKKYKWQGEEYPYVSGQAMRFYLKEAIRRQEDYKLSCIPNDKGESCGDVENCQLCDLFGFMTTKKKEGRSKGNAMIRVSPVKVSPAIGLLPFDENSNVDFLTRKKRDTLNTTELGGDIVNVEMGMNIYKCGIAIDVVRIGREEVIAEGERRTLKLTDLINEEERKNRIINVMNAVLNIADYSKQARLLTDFTPDFLICSAQNVYNHKLQKAIEMNDIALNIQRFKEVIKEVIDEGGTVYVGMRAGLFENEEEIIDACRGLGIEVKQPNEVIKEISKKVTEDVIS</sequence>
<dbReference type="AlphaFoldDB" id="A0A5D8QEF4"/>
<dbReference type="Proteomes" id="UP000322976">
    <property type="component" value="Unassembled WGS sequence"/>
</dbReference>
<evidence type="ECO:0000256" key="1">
    <source>
        <dbReference type="ARBA" id="ARBA00023118"/>
    </source>
</evidence>
<evidence type="ECO:0000313" key="4">
    <source>
        <dbReference type="Proteomes" id="UP000322976"/>
    </source>
</evidence>
<name>A0A5D8QEF4_9THEO</name>
<keyword evidence="1" id="KW-0051">Antiviral defense</keyword>
<evidence type="ECO:0000313" key="3">
    <source>
        <dbReference type="EMBL" id="TZE81628.1"/>
    </source>
</evidence>
<dbReference type="NCBIfam" id="TIGR02585">
    <property type="entry name" value="cas_Cst2_DevR"/>
    <property type="match status" value="1"/>
</dbReference>
<dbReference type="Pfam" id="PF01905">
    <property type="entry name" value="DevR"/>
    <property type="match status" value="1"/>
</dbReference>
<organism evidence="3 4">
    <name type="scientific">Calorimonas adulescens</name>
    <dbReference type="NCBI Taxonomy" id="2606906"/>
    <lineage>
        <taxon>Bacteria</taxon>
        <taxon>Bacillati</taxon>
        <taxon>Bacillota</taxon>
        <taxon>Clostridia</taxon>
        <taxon>Thermoanaerobacterales</taxon>
        <taxon>Thermoanaerobacteraceae</taxon>
        <taxon>Calorimonas</taxon>
    </lineage>
</organism>
<dbReference type="InterPro" id="IPR010154">
    <property type="entry name" value="CRISPR-assoc_Cas7/Cst2/DevR"/>
</dbReference>
<gene>
    <name evidence="3" type="primary">cas7i</name>
    <name evidence="3" type="ORF">FWJ32_08835</name>
</gene>
<reference evidence="3 4" key="1">
    <citation type="submission" date="2019-08" db="EMBL/GenBank/DDBJ databases">
        <title>Calorimonas adulescens gen. nov., sp. nov., an anaerobic thermophilic bacterium from Sakhalin hot spring.</title>
        <authorList>
            <person name="Khomyakova M.A."/>
            <person name="Merkel A.Y."/>
            <person name="Novikov A."/>
            <person name="Bonch-Osmolovskaya E.A."/>
            <person name="Slobodkin A.I."/>
        </authorList>
    </citation>
    <scope>NUCLEOTIDE SEQUENCE [LARGE SCALE GENOMIC DNA]</scope>
    <source>
        <strain evidence="3 4">A05MB</strain>
    </source>
</reference>
<protein>
    <submittedName>
        <fullName evidence="3">Type I-B CRISPR-associated protein Cas7/Cst2/DevR</fullName>
    </submittedName>
</protein>
<dbReference type="InterPro" id="IPR013414">
    <property type="entry name" value="Cas7/Cst2/DevR_sub_I-B/Tneap"/>
</dbReference>
<keyword evidence="4" id="KW-1185">Reference proteome</keyword>
<accession>A0A5D8QEF4</accession>